<keyword evidence="3" id="KW-1185">Reference proteome</keyword>
<dbReference type="STRING" id="716816.BST96_00100"/>
<feature type="chain" id="PRO_5012937109" description="DUF2846 domain-containing protein" evidence="1">
    <location>
        <begin position="18"/>
        <end position="176"/>
    </location>
</feature>
<dbReference type="PROSITE" id="PS51257">
    <property type="entry name" value="PROKAR_LIPOPROTEIN"/>
    <property type="match status" value="1"/>
</dbReference>
<gene>
    <name evidence="2" type="ORF">BST96_00100</name>
</gene>
<evidence type="ECO:0000256" key="1">
    <source>
        <dbReference type="SAM" id="SignalP"/>
    </source>
</evidence>
<dbReference type="AlphaFoldDB" id="A0A1X9NF49"/>
<evidence type="ECO:0008006" key="4">
    <source>
        <dbReference type="Google" id="ProtNLM"/>
    </source>
</evidence>
<protein>
    <recommendedName>
        <fullName evidence="4">DUF2846 domain-containing protein</fullName>
    </recommendedName>
</protein>
<keyword evidence="1" id="KW-0732">Signal</keyword>
<dbReference type="Proteomes" id="UP000193450">
    <property type="component" value="Chromosome"/>
</dbReference>
<reference evidence="2 3" key="1">
    <citation type="submission" date="2016-11" db="EMBL/GenBank/DDBJ databases">
        <title>Trade-off between light-utilization and light-protection in marine flavobacteria.</title>
        <authorList>
            <person name="Kumagai Y."/>
        </authorList>
    </citation>
    <scope>NUCLEOTIDE SEQUENCE [LARGE SCALE GENOMIC DNA]</scope>
    <source>
        <strain evidence="2 3">NBRC 107125</strain>
    </source>
</reference>
<accession>A0A1X9NF49</accession>
<sequence>MRGCFLLLFIASLIGCAASGPKFSEQKFDKNPEYSEIFIFRENQFADGGTCYEMRVDEKGIGVLANGGFLRYEMLPGSHKLAVPMVDNNQIALRFDSNKDQATYIQLHPALNKSNVIPASEIIAESTDFNYSGLGLALRFNYALAQVTEAYALERLGALADSSVNPSCMATLRIDQ</sequence>
<evidence type="ECO:0000313" key="2">
    <source>
        <dbReference type="EMBL" id="ARN72653.1"/>
    </source>
</evidence>
<proteinExistence type="predicted"/>
<dbReference type="KEGG" id="osg:BST96_00100"/>
<dbReference type="OrthoDB" id="8859745at2"/>
<name>A0A1X9NF49_9GAMM</name>
<dbReference type="EMBL" id="CP019343">
    <property type="protein sequence ID" value="ARN72653.1"/>
    <property type="molecule type" value="Genomic_DNA"/>
</dbReference>
<evidence type="ECO:0000313" key="3">
    <source>
        <dbReference type="Proteomes" id="UP000193450"/>
    </source>
</evidence>
<dbReference type="RefSeq" id="WP_085756740.1">
    <property type="nucleotide sequence ID" value="NZ_CP019343.1"/>
</dbReference>
<feature type="signal peptide" evidence="1">
    <location>
        <begin position="1"/>
        <end position="17"/>
    </location>
</feature>
<organism evidence="2 3">
    <name type="scientific">Oceanicoccus sagamiensis</name>
    <dbReference type="NCBI Taxonomy" id="716816"/>
    <lineage>
        <taxon>Bacteria</taxon>
        <taxon>Pseudomonadati</taxon>
        <taxon>Pseudomonadota</taxon>
        <taxon>Gammaproteobacteria</taxon>
        <taxon>Cellvibrionales</taxon>
        <taxon>Spongiibacteraceae</taxon>
        <taxon>Oceanicoccus</taxon>
    </lineage>
</organism>